<dbReference type="SUPFAM" id="SSF103473">
    <property type="entry name" value="MFS general substrate transporter"/>
    <property type="match status" value="1"/>
</dbReference>
<dbReference type="PANTHER" id="PTHR43124">
    <property type="entry name" value="PURINE EFFLUX PUMP PBUE"/>
    <property type="match status" value="1"/>
</dbReference>
<evidence type="ECO:0000313" key="8">
    <source>
        <dbReference type="EMBL" id="TXE22556.1"/>
    </source>
</evidence>
<evidence type="ECO:0000259" key="7">
    <source>
        <dbReference type="PROSITE" id="PS50850"/>
    </source>
</evidence>
<dbReference type="Proteomes" id="UP000321307">
    <property type="component" value="Unassembled WGS sequence"/>
</dbReference>
<dbReference type="EMBL" id="VOUP01000054">
    <property type="protein sequence ID" value="TXE22556.1"/>
    <property type="molecule type" value="Genomic_DNA"/>
</dbReference>
<dbReference type="InterPro" id="IPR001958">
    <property type="entry name" value="Tet-R_TetA/multi-R_MdtG-like"/>
</dbReference>
<evidence type="ECO:0000256" key="2">
    <source>
        <dbReference type="ARBA" id="ARBA00022475"/>
    </source>
</evidence>
<dbReference type="PROSITE" id="PS50850">
    <property type="entry name" value="MFS"/>
    <property type="match status" value="1"/>
</dbReference>
<feature type="transmembrane region" description="Helical" evidence="6">
    <location>
        <begin position="216"/>
        <end position="234"/>
    </location>
</feature>
<comment type="caution">
    <text evidence="8">The sequence shown here is derived from an EMBL/GenBank/DDBJ whole genome shotgun (WGS) entry which is preliminary data.</text>
</comment>
<dbReference type="PRINTS" id="PR01035">
    <property type="entry name" value="TCRTETA"/>
</dbReference>
<reference evidence="8 9" key="1">
    <citation type="submission" date="2019-07" db="EMBL/GenBank/DDBJ databases">
        <title>Serratia strains were isolated from fresh produce.</title>
        <authorList>
            <person name="Cho G.-S."/>
            <person name="Stein M."/>
            <person name="Lee W."/>
            <person name="Suh S.H."/>
            <person name="Franz C.M.A.P."/>
        </authorList>
    </citation>
    <scope>NUCLEOTIDE SEQUENCE [LARGE SCALE GENOMIC DNA]</scope>
    <source>
        <strain evidence="8 9">S17</strain>
    </source>
</reference>
<protein>
    <submittedName>
        <fullName evidence="8">Multidrug effflux MFS transporter</fullName>
    </submittedName>
</protein>
<dbReference type="InterPro" id="IPR036259">
    <property type="entry name" value="MFS_trans_sf"/>
</dbReference>
<feature type="transmembrane region" description="Helical" evidence="6">
    <location>
        <begin position="331"/>
        <end position="354"/>
    </location>
</feature>
<feature type="transmembrane region" description="Helical" evidence="6">
    <location>
        <begin position="392"/>
        <end position="412"/>
    </location>
</feature>
<dbReference type="Pfam" id="PF07690">
    <property type="entry name" value="MFS_1"/>
    <property type="match status" value="1"/>
</dbReference>
<accession>A0A9X9G092</accession>
<feature type="transmembrane region" description="Helical" evidence="6">
    <location>
        <begin position="58"/>
        <end position="79"/>
    </location>
</feature>
<comment type="subcellular location">
    <subcellularLocation>
        <location evidence="1">Cell membrane</location>
        <topology evidence="1">Multi-pass membrane protein</topology>
    </subcellularLocation>
</comment>
<dbReference type="InterPro" id="IPR020846">
    <property type="entry name" value="MFS_dom"/>
</dbReference>
<evidence type="ECO:0000313" key="9">
    <source>
        <dbReference type="Proteomes" id="UP000321307"/>
    </source>
</evidence>
<keyword evidence="2" id="KW-1003">Cell membrane</keyword>
<dbReference type="InterPro" id="IPR011701">
    <property type="entry name" value="MFS"/>
</dbReference>
<sequence>MVSKAIKWMRIICFFAVNAHCGMSRVFSCLLHSIQEEAMNGRQMSSDNASEQTHVNHALLQFILILLSGLGPTSFQIFLPSVPSLVKYFETTPATANLTVSLSMISFALACLVYGRLADRLGRRTILLLGMAILIIGSFICLSAQSIEAVIVGRIIQPAGGAAGVIAARIIVMDIYHSEKAANVMSKLVASMMISPLLGVPLGGLLTDNFGWRSNFILIGAIAAIVFVIILFSLPETRKAQTGVEAGKSNLFHDYGQLAKNATFLGNAFQFGFAQSAFMAFMAAAPIVLTQTFQLSASGASLLLLMVSGSAIIGNLSASRLPQSLSLRRRLLLGSIIGFIFSLLALTLSLINIWSIPALVIPTMVFSIFYGITSPAAQAGAIGAIKPLAGTAAGLSMFISMLLASVATQFIAEFNSGTPLVITFSLALLALLSLISAIVTLKKSE</sequence>
<feature type="transmembrane region" description="Helical" evidence="6">
    <location>
        <begin position="184"/>
        <end position="204"/>
    </location>
</feature>
<keyword evidence="4 6" id="KW-1133">Transmembrane helix</keyword>
<evidence type="ECO:0000256" key="5">
    <source>
        <dbReference type="ARBA" id="ARBA00023136"/>
    </source>
</evidence>
<gene>
    <name evidence="8" type="ORF">FOT63_25155</name>
</gene>
<feature type="transmembrane region" description="Helical" evidence="6">
    <location>
        <begin position="268"/>
        <end position="289"/>
    </location>
</feature>
<feature type="transmembrane region" description="Helical" evidence="6">
    <location>
        <begin position="418"/>
        <end position="441"/>
    </location>
</feature>
<feature type="transmembrane region" description="Helical" evidence="6">
    <location>
        <begin position="94"/>
        <end position="114"/>
    </location>
</feature>
<organism evidence="8 9">
    <name type="scientific">Serratia ureilytica</name>
    <dbReference type="NCBI Taxonomy" id="300181"/>
    <lineage>
        <taxon>Bacteria</taxon>
        <taxon>Pseudomonadati</taxon>
        <taxon>Pseudomonadota</taxon>
        <taxon>Gammaproteobacteria</taxon>
        <taxon>Enterobacterales</taxon>
        <taxon>Yersiniaceae</taxon>
        <taxon>Serratia</taxon>
    </lineage>
</organism>
<name>A0A9X9G092_9GAMM</name>
<evidence type="ECO:0000256" key="3">
    <source>
        <dbReference type="ARBA" id="ARBA00022692"/>
    </source>
</evidence>
<feature type="transmembrane region" description="Helical" evidence="6">
    <location>
        <begin position="151"/>
        <end position="172"/>
    </location>
</feature>
<dbReference type="GO" id="GO:0005886">
    <property type="term" value="C:plasma membrane"/>
    <property type="evidence" value="ECO:0007669"/>
    <property type="project" value="UniProtKB-SubCell"/>
</dbReference>
<feature type="transmembrane region" description="Helical" evidence="6">
    <location>
        <begin position="295"/>
        <end position="319"/>
    </location>
</feature>
<keyword evidence="3 6" id="KW-0812">Transmembrane</keyword>
<evidence type="ECO:0000256" key="6">
    <source>
        <dbReference type="SAM" id="Phobius"/>
    </source>
</evidence>
<dbReference type="GO" id="GO:0022857">
    <property type="term" value="F:transmembrane transporter activity"/>
    <property type="evidence" value="ECO:0007669"/>
    <property type="project" value="InterPro"/>
</dbReference>
<keyword evidence="5 6" id="KW-0472">Membrane</keyword>
<dbReference type="AlphaFoldDB" id="A0A9X9G092"/>
<feature type="transmembrane region" description="Helical" evidence="6">
    <location>
        <begin position="126"/>
        <end position="145"/>
    </location>
</feature>
<feature type="transmembrane region" description="Helical" evidence="6">
    <location>
        <begin position="360"/>
        <end position="385"/>
    </location>
</feature>
<dbReference type="PANTHER" id="PTHR43124:SF3">
    <property type="entry name" value="CHLORAMPHENICOL EFFLUX PUMP RV0191"/>
    <property type="match status" value="1"/>
</dbReference>
<evidence type="ECO:0000256" key="4">
    <source>
        <dbReference type="ARBA" id="ARBA00022989"/>
    </source>
</evidence>
<dbReference type="Gene3D" id="1.20.1720.10">
    <property type="entry name" value="Multidrug resistance protein D"/>
    <property type="match status" value="1"/>
</dbReference>
<proteinExistence type="predicted"/>
<feature type="domain" description="Major facilitator superfamily (MFS) profile" evidence="7">
    <location>
        <begin position="57"/>
        <end position="445"/>
    </location>
</feature>
<evidence type="ECO:0000256" key="1">
    <source>
        <dbReference type="ARBA" id="ARBA00004651"/>
    </source>
</evidence>
<dbReference type="InterPro" id="IPR050189">
    <property type="entry name" value="MFS_Efflux_Transporters"/>
</dbReference>